<evidence type="ECO:0000313" key="4">
    <source>
        <dbReference type="Proteomes" id="UP001165085"/>
    </source>
</evidence>
<dbReference type="AlphaFoldDB" id="A0A9W6ZL24"/>
<accession>A0A9W6ZL24</accession>
<proteinExistence type="predicted"/>
<comment type="caution">
    <text evidence="3">The sequence shown here is derived from an EMBL/GenBank/DDBJ whole genome shotgun (WGS) entry which is preliminary data.</text>
</comment>
<feature type="compositionally biased region" description="Basic residues" evidence="1">
    <location>
        <begin position="126"/>
        <end position="137"/>
    </location>
</feature>
<evidence type="ECO:0000256" key="2">
    <source>
        <dbReference type="SAM" id="Phobius"/>
    </source>
</evidence>
<keyword evidence="4" id="KW-1185">Reference proteome</keyword>
<dbReference type="EMBL" id="BRXY01000016">
    <property type="protein sequence ID" value="GMH52973.1"/>
    <property type="molecule type" value="Genomic_DNA"/>
</dbReference>
<keyword evidence="2" id="KW-1133">Transmembrane helix</keyword>
<protein>
    <submittedName>
        <fullName evidence="3">Uncharacterized protein</fullName>
    </submittedName>
</protein>
<reference evidence="4" key="1">
    <citation type="journal article" date="2023" name="Commun. Biol.">
        <title>Genome analysis of Parmales, the sister group of diatoms, reveals the evolutionary specialization of diatoms from phago-mixotrophs to photoautotrophs.</title>
        <authorList>
            <person name="Ban H."/>
            <person name="Sato S."/>
            <person name="Yoshikawa S."/>
            <person name="Yamada K."/>
            <person name="Nakamura Y."/>
            <person name="Ichinomiya M."/>
            <person name="Sato N."/>
            <person name="Blanc-Mathieu R."/>
            <person name="Endo H."/>
            <person name="Kuwata A."/>
            <person name="Ogata H."/>
        </authorList>
    </citation>
    <scope>NUCLEOTIDE SEQUENCE [LARGE SCALE GENOMIC DNA]</scope>
    <source>
        <strain evidence="4">NIES 3701</strain>
    </source>
</reference>
<feature type="transmembrane region" description="Helical" evidence="2">
    <location>
        <begin position="91"/>
        <end position="112"/>
    </location>
</feature>
<organism evidence="3 4">
    <name type="scientific">Triparma strigata</name>
    <dbReference type="NCBI Taxonomy" id="1606541"/>
    <lineage>
        <taxon>Eukaryota</taxon>
        <taxon>Sar</taxon>
        <taxon>Stramenopiles</taxon>
        <taxon>Ochrophyta</taxon>
        <taxon>Bolidophyceae</taxon>
        <taxon>Parmales</taxon>
        <taxon>Triparmaceae</taxon>
        <taxon>Triparma</taxon>
    </lineage>
</organism>
<sequence>MEPKSAGSTGSTTSARILNYRSLEAAYRKAGDECRDELQQAIDSKANPLSIRCAQELSGALDGKDFSSPLEGAVEQRGVTEKEGKQQNYSLFSALLVVCLLAGLIGLMVVVVKGGGKGGGEGSPRRSPKRKGKKKNH</sequence>
<feature type="region of interest" description="Disordered" evidence="1">
    <location>
        <begin position="116"/>
        <end position="137"/>
    </location>
</feature>
<gene>
    <name evidence="3" type="ORF">TrST_g11030</name>
</gene>
<evidence type="ECO:0000256" key="1">
    <source>
        <dbReference type="SAM" id="MobiDB-lite"/>
    </source>
</evidence>
<keyword evidence="2" id="KW-0472">Membrane</keyword>
<evidence type="ECO:0000313" key="3">
    <source>
        <dbReference type="EMBL" id="GMH52973.1"/>
    </source>
</evidence>
<dbReference type="Proteomes" id="UP001165085">
    <property type="component" value="Unassembled WGS sequence"/>
</dbReference>
<name>A0A9W6ZL24_9STRA</name>
<keyword evidence="2" id="KW-0812">Transmembrane</keyword>